<evidence type="ECO:0000256" key="1">
    <source>
        <dbReference type="SAM" id="MobiDB-lite"/>
    </source>
</evidence>
<dbReference type="AlphaFoldDB" id="A0A813DQE7"/>
<accession>A0A813DQE7</accession>
<sequence length="218" mass="24353">MKLFGSRTKAIPTSPHSTHQPAPSQALPSGMQCIQVKNTFIHFHVASDEVEGALRRSSSSPAIFKTPGMEEPTGQAAEEWPVTEDEREWTDDEARTEASAEALTEASADTSPVKSCLLEEKLLAHRLGKCKPCGYHYFKVDGCRQGDDCEFCHLCSLDEVKERKRSGKRQVRAIKRRGEYMIPYQSRSDSSRFSRPSLPTWHSPGVISRSAPLTKACW</sequence>
<feature type="region of interest" description="Disordered" evidence="1">
    <location>
        <begin position="1"/>
        <end position="27"/>
    </location>
</feature>
<organism evidence="2 3">
    <name type="scientific">Polarella glacialis</name>
    <name type="common">Dinoflagellate</name>
    <dbReference type="NCBI Taxonomy" id="89957"/>
    <lineage>
        <taxon>Eukaryota</taxon>
        <taxon>Sar</taxon>
        <taxon>Alveolata</taxon>
        <taxon>Dinophyceae</taxon>
        <taxon>Suessiales</taxon>
        <taxon>Suessiaceae</taxon>
        <taxon>Polarella</taxon>
    </lineage>
</organism>
<evidence type="ECO:0000313" key="2">
    <source>
        <dbReference type="EMBL" id="CAE8590882.1"/>
    </source>
</evidence>
<evidence type="ECO:0000313" key="3">
    <source>
        <dbReference type="Proteomes" id="UP000654075"/>
    </source>
</evidence>
<reference evidence="2" key="1">
    <citation type="submission" date="2021-02" db="EMBL/GenBank/DDBJ databases">
        <authorList>
            <person name="Dougan E. K."/>
            <person name="Rhodes N."/>
            <person name="Thang M."/>
            <person name="Chan C."/>
        </authorList>
    </citation>
    <scope>NUCLEOTIDE SEQUENCE</scope>
</reference>
<comment type="caution">
    <text evidence="2">The sequence shown here is derived from an EMBL/GenBank/DDBJ whole genome shotgun (WGS) entry which is preliminary data.</text>
</comment>
<protein>
    <recommendedName>
        <fullName evidence="4">C3H1-type domain-containing protein</fullName>
    </recommendedName>
</protein>
<dbReference type="Proteomes" id="UP000654075">
    <property type="component" value="Unassembled WGS sequence"/>
</dbReference>
<feature type="compositionally biased region" description="Acidic residues" evidence="1">
    <location>
        <begin position="81"/>
        <end position="91"/>
    </location>
</feature>
<name>A0A813DQE7_POLGL</name>
<evidence type="ECO:0008006" key="4">
    <source>
        <dbReference type="Google" id="ProtNLM"/>
    </source>
</evidence>
<gene>
    <name evidence="2" type="ORF">PGLA1383_LOCUS9589</name>
</gene>
<feature type="region of interest" description="Disordered" evidence="1">
    <location>
        <begin position="61"/>
        <end position="105"/>
    </location>
</feature>
<feature type="compositionally biased region" description="Polar residues" evidence="1">
    <location>
        <begin position="14"/>
        <end position="27"/>
    </location>
</feature>
<dbReference type="EMBL" id="CAJNNV010004532">
    <property type="protein sequence ID" value="CAE8590882.1"/>
    <property type="molecule type" value="Genomic_DNA"/>
</dbReference>
<keyword evidence="3" id="KW-1185">Reference proteome</keyword>
<proteinExistence type="predicted"/>